<evidence type="ECO:0000313" key="1">
    <source>
        <dbReference type="EMBL" id="MCR9037381.1"/>
    </source>
</evidence>
<accession>A0ABT1ZAZ5</accession>
<protein>
    <submittedName>
        <fullName evidence="1">Uncharacterized protein</fullName>
    </submittedName>
</protein>
<sequence>RSVENLLSVPSTPTLANTLYRRDWSRASPGEFRSALEDYVEWYRDGRLKLFVEPDGTRHYEAIMGRRRRLGLAV</sequence>
<proteinExistence type="predicted"/>
<dbReference type="Proteomes" id="UP001204320">
    <property type="component" value="Unassembled WGS sequence"/>
</dbReference>
<dbReference type="RefSeq" id="WP_258499777.1">
    <property type="nucleotide sequence ID" value="NZ_JANSKA010000010.1"/>
</dbReference>
<reference evidence="1 2" key="1">
    <citation type="submission" date="2022-08" db="EMBL/GenBank/DDBJ databases">
        <title>Tractidigestivibacter montrealensis type strain KD21.</title>
        <authorList>
            <person name="Diop K."/>
            <person name="Richard C."/>
            <person name="Routy B."/>
        </authorList>
    </citation>
    <scope>NUCLEOTIDE SEQUENCE [LARGE SCALE GENOMIC DNA]</scope>
    <source>
        <strain evidence="1 2">KD21</strain>
    </source>
</reference>
<organism evidence="1 2">
    <name type="scientific">Tractidigestivibacter montrealensis</name>
    <dbReference type="NCBI Taxonomy" id="2972466"/>
    <lineage>
        <taxon>Bacteria</taxon>
        <taxon>Bacillati</taxon>
        <taxon>Actinomycetota</taxon>
        <taxon>Coriobacteriia</taxon>
        <taxon>Coriobacteriales</taxon>
        <taxon>Atopobiaceae</taxon>
        <taxon>Tractidigestivibacter</taxon>
    </lineage>
</organism>
<dbReference type="EMBL" id="JANSKA010000010">
    <property type="protein sequence ID" value="MCR9037381.1"/>
    <property type="molecule type" value="Genomic_DNA"/>
</dbReference>
<name>A0ABT1ZAZ5_9ACTN</name>
<keyword evidence="2" id="KW-1185">Reference proteome</keyword>
<feature type="non-terminal residue" evidence="1">
    <location>
        <position position="1"/>
    </location>
</feature>
<evidence type="ECO:0000313" key="2">
    <source>
        <dbReference type="Proteomes" id="UP001204320"/>
    </source>
</evidence>
<gene>
    <name evidence="1" type="ORF">NVS32_10535</name>
</gene>
<comment type="caution">
    <text evidence="1">The sequence shown here is derived from an EMBL/GenBank/DDBJ whole genome shotgun (WGS) entry which is preliminary data.</text>
</comment>